<dbReference type="SMART" id="SM01007">
    <property type="entry name" value="Aldolase_II"/>
    <property type="match status" value="1"/>
</dbReference>
<evidence type="ECO:0000313" key="5">
    <source>
        <dbReference type="EMBL" id="PWL08177.1"/>
    </source>
</evidence>
<dbReference type="RefSeq" id="WP_095608157.1">
    <property type="nucleotide sequence ID" value="NZ_LMVN01000004.1"/>
</dbReference>
<organism evidence="4 6">
    <name type="scientific">Methanosphaera cuniculi</name>
    <dbReference type="NCBI Taxonomy" id="1077256"/>
    <lineage>
        <taxon>Archaea</taxon>
        <taxon>Methanobacteriati</taxon>
        <taxon>Methanobacteriota</taxon>
        <taxon>Methanomada group</taxon>
        <taxon>Methanobacteria</taxon>
        <taxon>Methanobacteriales</taxon>
        <taxon>Methanobacteriaceae</taxon>
        <taxon>Methanosphaera</taxon>
    </lineage>
</organism>
<dbReference type="PANTHER" id="PTHR22789">
    <property type="entry name" value="FUCULOSE PHOSPHATE ALDOLASE"/>
    <property type="match status" value="1"/>
</dbReference>
<protein>
    <submittedName>
        <fullName evidence="5">L-fuculose phosphate aldolase</fullName>
        <ecNumber evidence="5">4.1.2.17</ecNumber>
    </submittedName>
</protein>
<evidence type="ECO:0000313" key="6">
    <source>
        <dbReference type="Proteomes" id="UP000217528"/>
    </source>
</evidence>
<evidence type="ECO:0000313" key="7">
    <source>
        <dbReference type="Proteomes" id="UP000246004"/>
    </source>
</evidence>
<dbReference type="SUPFAM" id="SSF53639">
    <property type="entry name" value="AraD/HMP-PK domain-like"/>
    <property type="match status" value="1"/>
</dbReference>
<dbReference type="GO" id="GO:0046872">
    <property type="term" value="F:metal ion binding"/>
    <property type="evidence" value="ECO:0007669"/>
    <property type="project" value="UniProtKB-KW"/>
</dbReference>
<gene>
    <name evidence="5" type="primary">fucA</name>
    <name evidence="4" type="ORF">ASJ82_01550</name>
    <name evidence="5" type="ORF">MSCUN_09340</name>
</gene>
<dbReference type="GO" id="GO:0019323">
    <property type="term" value="P:pentose catabolic process"/>
    <property type="evidence" value="ECO:0007669"/>
    <property type="project" value="TreeGrafter"/>
</dbReference>
<feature type="domain" description="Class II aldolase/adducin N-terminal" evidence="3">
    <location>
        <begin position="8"/>
        <end position="186"/>
    </location>
</feature>
<name>A0A2A2HEQ8_9EURY</name>
<sequence>MMENEIIEQIIKTAHHLYDRDMVIGKAGNISILDSTGEYIYITASGTNFKELTYDDIIKVKLDDLSYTSTNDLVPSMETSLHVGVYQKRSDVKSVVHVHSPYATGFAFSKKRLCQQEGFGEITGEYIAEVNYYPPGSKKLAEHASDALKNEDAVILKDHGVITVGKDIEEATLLCEYIEEIAKTQYISHVLNL</sequence>
<proteinExistence type="predicted"/>
<dbReference type="InterPro" id="IPR001303">
    <property type="entry name" value="Aldolase_II/adducin_N"/>
</dbReference>
<reference evidence="5 7" key="1">
    <citation type="submission" date="2016-04" db="EMBL/GenBank/DDBJ databases">
        <title>Genome sequence of Methanosphaera cuniculi DSM 4103.</title>
        <authorList>
            <person name="Poehlein A."/>
            <person name="Seedorf H."/>
            <person name="Daniel R."/>
        </authorList>
    </citation>
    <scope>NUCLEOTIDE SEQUENCE [LARGE SCALE GENOMIC DNA]</scope>
    <source>
        <strain evidence="5 7">DSM 4103</strain>
    </source>
</reference>
<dbReference type="EMBL" id="LWMS01000028">
    <property type="protein sequence ID" value="PWL08177.1"/>
    <property type="molecule type" value="Genomic_DNA"/>
</dbReference>
<dbReference type="Proteomes" id="UP000246004">
    <property type="component" value="Unassembled WGS sequence"/>
</dbReference>
<dbReference type="UniPathway" id="UPA00071"/>
<comment type="caution">
    <text evidence="4">The sequence shown here is derived from an EMBL/GenBank/DDBJ whole genome shotgun (WGS) entry which is preliminary data.</text>
</comment>
<dbReference type="InterPro" id="IPR036409">
    <property type="entry name" value="Aldolase_II/adducin_N_sf"/>
</dbReference>
<accession>A0A2A2HEQ8</accession>
<keyword evidence="6" id="KW-1185">Reference proteome</keyword>
<evidence type="ECO:0000256" key="1">
    <source>
        <dbReference type="ARBA" id="ARBA00022723"/>
    </source>
</evidence>
<dbReference type="AlphaFoldDB" id="A0A2A2HEQ8"/>
<reference evidence="4 6" key="2">
    <citation type="journal article" date="2017" name="BMC Genomics">
        <title>Genomic analysis of methanogenic archaea reveals a shift towards energy conservation.</title>
        <authorList>
            <person name="Gilmore S.P."/>
            <person name="Henske J.K."/>
            <person name="Sexton J.A."/>
            <person name="Solomon K.V."/>
            <person name="Seppala S."/>
            <person name="Yoo J.I."/>
            <person name="Huyett L.M."/>
            <person name="Pressman A."/>
            <person name="Cogan J.Z."/>
            <person name="Kivenson V."/>
            <person name="Peng X."/>
            <person name="Tan Y."/>
            <person name="Valentine D.L."/>
            <person name="O'Malley M.A."/>
        </authorList>
    </citation>
    <scope>NUCLEOTIDE SEQUENCE [LARGE SCALE GENOMIC DNA]</scope>
    <source>
        <strain evidence="4 6">1R-7</strain>
    </source>
</reference>
<dbReference type="InterPro" id="IPR050197">
    <property type="entry name" value="Aldolase_class_II_sugar_metab"/>
</dbReference>
<keyword evidence="2 5" id="KW-0456">Lyase</keyword>
<dbReference type="GO" id="GO:0005829">
    <property type="term" value="C:cytosol"/>
    <property type="evidence" value="ECO:0007669"/>
    <property type="project" value="TreeGrafter"/>
</dbReference>
<dbReference type="GO" id="GO:0008738">
    <property type="term" value="F:L-fuculose-phosphate aldolase activity"/>
    <property type="evidence" value="ECO:0007669"/>
    <property type="project" value="UniProtKB-EC"/>
</dbReference>
<evidence type="ECO:0000259" key="3">
    <source>
        <dbReference type="SMART" id="SM01007"/>
    </source>
</evidence>
<dbReference type="Pfam" id="PF00596">
    <property type="entry name" value="Aldolase_II"/>
    <property type="match status" value="1"/>
</dbReference>
<evidence type="ECO:0000256" key="2">
    <source>
        <dbReference type="ARBA" id="ARBA00023239"/>
    </source>
</evidence>
<dbReference type="Gene3D" id="3.40.225.10">
    <property type="entry name" value="Class II aldolase/adducin N-terminal domain"/>
    <property type="match status" value="1"/>
</dbReference>
<evidence type="ECO:0000313" key="4">
    <source>
        <dbReference type="EMBL" id="PAV07951.1"/>
    </source>
</evidence>
<dbReference type="OrthoDB" id="18709at2157"/>
<dbReference type="Proteomes" id="UP000217528">
    <property type="component" value="Unassembled WGS sequence"/>
</dbReference>
<keyword evidence="1" id="KW-0479">Metal-binding</keyword>
<dbReference type="PANTHER" id="PTHR22789:SF0">
    <property type="entry name" value="3-OXO-TETRONATE 4-PHOSPHATE DECARBOXYLASE-RELATED"/>
    <property type="match status" value="1"/>
</dbReference>
<dbReference type="EC" id="4.1.2.17" evidence="5"/>
<dbReference type="EMBL" id="LMVN01000004">
    <property type="protein sequence ID" value="PAV07951.1"/>
    <property type="molecule type" value="Genomic_DNA"/>
</dbReference>